<keyword evidence="2" id="KW-1185">Reference proteome</keyword>
<reference evidence="1 2" key="1">
    <citation type="submission" date="2022-08" db="EMBL/GenBank/DDBJ databases">
        <title>Bacterial and archaeal communities from various locations to study Microbial Dark Matter (Phase II).</title>
        <authorList>
            <person name="Stepanauskas R."/>
        </authorList>
    </citation>
    <scope>NUCLEOTIDE SEQUENCE [LARGE SCALE GENOMIC DNA]</scope>
    <source>
        <strain evidence="1 2">PD1</strain>
    </source>
</reference>
<gene>
    <name evidence="1" type="ORF">M2350_000411</name>
</gene>
<dbReference type="EMBL" id="JANUCP010000001">
    <property type="protein sequence ID" value="MCS3918014.1"/>
    <property type="molecule type" value="Genomic_DNA"/>
</dbReference>
<evidence type="ECO:0000313" key="2">
    <source>
        <dbReference type="Proteomes" id="UP001204798"/>
    </source>
</evidence>
<comment type="caution">
    <text evidence="1">The sequence shown here is derived from an EMBL/GenBank/DDBJ whole genome shotgun (WGS) entry which is preliminary data.</text>
</comment>
<accession>A0ABT2EJ99</accession>
<organism evidence="1 2">
    <name type="scientific">Candidatus Fervidibacter sacchari</name>
    <dbReference type="NCBI Taxonomy" id="1448929"/>
    <lineage>
        <taxon>Bacteria</taxon>
        <taxon>Candidatus Fervidibacterota</taxon>
        <taxon>Candidatus Fervidibacter</taxon>
    </lineage>
</organism>
<evidence type="ECO:0000313" key="1">
    <source>
        <dbReference type="EMBL" id="MCS3918014.1"/>
    </source>
</evidence>
<dbReference type="RefSeq" id="WP_259093113.1">
    <property type="nucleotide sequence ID" value="NZ_CP130454.1"/>
</dbReference>
<dbReference type="Proteomes" id="UP001204798">
    <property type="component" value="Unassembled WGS sequence"/>
</dbReference>
<sequence>MKEKVEVHIYWRDLYDWFATPDNALLNSALDRLRKQLQEEWNRHYAPPRLKFDSFKFEFDKHRHWEKYLQLKEFLLEKAGEYIEKIECSVHYQWEEEELLRAELLLFLFVRGNYVEAEEMVFEYQNPCLSCGFPGRAVQIKPLWIKRIRKRKDFCWVYSAFENSPKELADPELYIVSNRVKELFQQWKISGCDFQPVYVGRKRLLTNEVWQWVAISKIEPLLCPPTKVSFSHQCKVCGFYKEDLNTKVVHTYVEREGIEEWHIPPILHFPREAWQGEDVCYYEWPTWSQRKDYLISQKVYRLLKEHNIRDYFVDPVFLV</sequence>
<protein>
    <submittedName>
        <fullName evidence="1">Uncharacterized protein</fullName>
    </submittedName>
</protein>
<proteinExistence type="predicted"/>
<name>A0ABT2EJ99_9BACT</name>